<dbReference type="Proteomes" id="UP000001514">
    <property type="component" value="Unassembled WGS sequence"/>
</dbReference>
<evidence type="ECO:0000313" key="2">
    <source>
        <dbReference type="Proteomes" id="UP000001514"/>
    </source>
</evidence>
<sequence length="171" mass="20029">MVSGTSLVLDLDESPSARKTNGFVVPRYDGEDEEDQVREWFMNAVHRFNSLWTNFKNWYSAKEVDDPEFKKGVMELKHNGVLESESEGNCVIIEASWEALKGVLKVEFQQIIMEMEYKTRRKSLRERLREYRRCSKTLKSVYSPEFTAKKMMQEKLEKKSLKAPKGIEDCT</sequence>
<name>D8RKK9_SELML</name>
<reference evidence="1 2" key="1">
    <citation type="journal article" date="2011" name="Science">
        <title>The Selaginella genome identifies genetic changes associated with the evolution of vascular plants.</title>
        <authorList>
            <person name="Banks J.A."/>
            <person name="Nishiyama T."/>
            <person name="Hasebe M."/>
            <person name="Bowman J.L."/>
            <person name="Gribskov M."/>
            <person name="dePamphilis C."/>
            <person name="Albert V.A."/>
            <person name="Aono N."/>
            <person name="Aoyama T."/>
            <person name="Ambrose B.A."/>
            <person name="Ashton N.W."/>
            <person name="Axtell M.J."/>
            <person name="Barker E."/>
            <person name="Barker M.S."/>
            <person name="Bennetzen J.L."/>
            <person name="Bonawitz N.D."/>
            <person name="Chapple C."/>
            <person name="Cheng C."/>
            <person name="Correa L.G."/>
            <person name="Dacre M."/>
            <person name="DeBarry J."/>
            <person name="Dreyer I."/>
            <person name="Elias M."/>
            <person name="Engstrom E.M."/>
            <person name="Estelle M."/>
            <person name="Feng L."/>
            <person name="Finet C."/>
            <person name="Floyd S.K."/>
            <person name="Frommer W.B."/>
            <person name="Fujita T."/>
            <person name="Gramzow L."/>
            <person name="Gutensohn M."/>
            <person name="Harholt J."/>
            <person name="Hattori M."/>
            <person name="Heyl A."/>
            <person name="Hirai T."/>
            <person name="Hiwatashi Y."/>
            <person name="Ishikawa M."/>
            <person name="Iwata M."/>
            <person name="Karol K.G."/>
            <person name="Koehler B."/>
            <person name="Kolukisaoglu U."/>
            <person name="Kubo M."/>
            <person name="Kurata T."/>
            <person name="Lalonde S."/>
            <person name="Li K."/>
            <person name="Li Y."/>
            <person name="Litt A."/>
            <person name="Lyons E."/>
            <person name="Manning G."/>
            <person name="Maruyama T."/>
            <person name="Michael T.P."/>
            <person name="Mikami K."/>
            <person name="Miyazaki S."/>
            <person name="Morinaga S."/>
            <person name="Murata T."/>
            <person name="Mueller-Roeber B."/>
            <person name="Nelson D.R."/>
            <person name="Obara M."/>
            <person name="Oguri Y."/>
            <person name="Olmstead R.G."/>
            <person name="Onodera N."/>
            <person name="Petersen B.L."/>
            <person name="Pils B."/>
            <person name="Prigge M."/>
            <person name="Rensing S.A."/>
            <person name="Riano-Pachon D.M."/>
            <person name="Roberts A.W."/>
            <person name="Sato Y."/>
            <person name="Scheller H.V."/>
            <person name="Schulz B."/>
            <person name="Schulz C."/>
            <person name="Shakirov E.V."/>
            <person name="Shibagaki N."/>
            <person name="Shinohara N."/>
            <person name="Shippen D.E."/>
            <person name="Soerensen I."/>
            <person name="Sotooka R."/>
            <person name="Sugimoto N."/>
            <person name="Sugita M."/>
            <person name="Sumikawa N."/>
            <person name="Tanurdzic M."/>
            <person name="Theissen G."/>
            <person name="Ulvskov P."/>
            <person name="Wakazuki S."/>
            <person name="Weng J.K."/>
            <person name="Willats W.W."/>
            <person name="Wipf D."/>
            <person name="Wolf P.G."/>
            <person name="Yang L."/>
            <person name="Zimmer A.D."/>
            <person name="Zhu Q."/>
            <person name="Mitros T."/>
            <person name="Hellsten U."/>
            <person name="Loque D."/>
            <person name="Otillar R."/>
            <person name="Salamov A."/>
            <person name="Schmutz J."/>
            <person name="Shapiro H."/>
            <person name="Lindquist E."/>
            <person name="Lucas S."/>
            <person name="Rokhsar D."/>
            <person name="Grigoriev I.V."/>
        </authorList>
    </citation>
    <scope>NUCLEOTIDE SEQUENCE [LARGE SCALE GENOMIC DNA]</scope>
</reference>
<evidence type="ECO:0000313" key="1">
    <source>
        <dbReference type="EMBL" id="EFJ27459.1"/>
    </source>
</evidence>
<protein>
    <submittedName>
        <fullName evidence="1">Uncharacterized protein</fullName>
    </submittedName>
</protein>
<organism evidence="2">
    <name type="scientific">Selaginella moellendorffii</name>
    <name type="common">Spikemoss</name>
    <dbReference type="NCBI Taxonomy" id="88036"/>
    <lineage>
        <taxon>Eukaryota</taxon>
        <taxon>Viridiplantae</taxon>
        <taxon>Streptophyta</taxon>
        <taxon>Embryophyta</taxon>
        <taxon>Tracheophyta</taxon>
        <taxon>Lycopodiopsida</taxon>
        <taxon>Selaginellales</taxon>
        <taxon>Selaginellaceae</taxon>
        <taxon>Selaginella</taxon>
    </lineage>
</organism>
<dbReference type="InParanoid" id="D8RKK9"/>
<keyword evidence="2" id="KW-1185">Reference proteome</keyword>
<dbReference type="Gramene" id="EFJ27459">
    <property type="protein sequence ID" value="EFJ27459"/>
    <property type="gene ID" value="SELMODRAFT_412262"/>
</dbReference>
<dbReference type="EMBL" id="GL377582">
    <property type="protein sequence ID" value="EFJ27459.1"/>
    <property type="molecule type" value="Genomic_DNA"/>
</dbReference>
<proteinExistence type="predicted"/>
<dbReference type="KEGG" id="smo:SELMODRAFT_412262"/>
<dbReference type="AlphaFoldDB" id="D8RKK9"/>
<accession>D8RKK9</accession>
<gene>
    <name evidence="1" type="ORF">SELMODRAFT_412262</name>
</gene>
<dbReference type="HOGENOM" id="CLU_1565544_0_0_1"/>